<proteinExistence type="predicted"/>
<sequence length="201" mass="23966">MKKRLFAIAFLLVLFAPVATMFLFHFEKAALKREIKWKMIAGIDQNELVLLKFSKEEAETKLRWEHSKEFEYEGQMYDVVSKETKGDTIYYRCWWDHEETALNKKLQQLVTQTFDKDKDKQRTQKQLNNYFQSFFCSKFFDWQATALENFQKIYQPIAYERNFSSIRLSPPTPPPQVQLVPNTLSLALSIHIETAFYCVIY</sequence>
<dbReference type="RefSeq" id="WP_202335282.1">
    <property type="nucleotide sequence ID" value="NZ_CP068439.1"/>
</dbReference>
<evidence type="ECO:0008006" key="3">
    <source>
        <dbReference type="Google" id="ProtNLM"/>
    </source>
</evidence>
<name>A0ABX7DN40_9FLAO</name>
<keyword evidence="2" id="KW-1185">Reference proteome</keyword>
<evidence type="ECO:0000313" key="1">
    <source>
        <dbReference type="EMBL" id="QQX75463.1"/>
    </source>
</evidence>
<reference evidence="1 2" key="1">
    <citation type="submission" date="2021-01" db="EMBL/GenBank/DDBJ databases">
        <title>Aequorivita sp. strain KX20305, a bacterium isolated from the sediment collected at a cold seep field in South China Sea.</title>
        <authorList>
            <person name="Zhang H."/>
            <person name="Li C."/>
        </authorList>
    </citation>
    <scope>NUCLEOTIDE SEQUENCE [LARGE SCALE GENOMIC DNA]</scope>
    <source>
        <strain evidence="1 2">KX20305</strain>
    </source>
</reference>
<dbReference type="Proteomes" id="UP000629420">
    <property type="component" value="Chromosome"/>
</dbReference>
<evidence type="ECO:0000313" key="2">
    <source>
        <dbReference type="Proteomes" id="UP000629420"/>
    </source>
</evidence>
<organism evidence="1 2">
    <name type="scientific">Aequorivita iocasae</name>
    <dbReference type="NCBI Taxonomy" id="2803865"/>
    <lineage>
        <taxon>Bacteria</taxon>
        <taxon>Pseudomonadati</taxon>
        <taxon>Bacteroidota</taxon>
        <taxon>Flavobacteriia</taxon>
        <taxon>Flavobacteriales</taxon>
        <taxon>Flavobacteriaceae</taxon>
        <taxon>Aequorivita</taxon>
    </lineage>
</organism>
<accession>A0ABX7DN40</accession>
<protein>
    <recommendedName>
        <fullName evidence="3">DUF4178 domain-containing protein</fullName>
    </recommendedName>
</protein>
<gene>
    <name evidence="1" type="ORF">JK629_08860</name>
</gene>
<dbReference type="EMBL" id="CP068439">
    <property type="protein sequence ID" value="QQX75463.1"/>
    <property type="molecule type" value="Genomic_DNA"/>
</dbReference>